<reference evidence="3 4" key="1">
    <citation type="submission" date="2017-06" db="EMBL/GenBank/DDBJ databases">
        <authorList>
            <person name="Kim H.J."/>
            <person name="Triplett B.A."/>
        </authorList>
    </citation>
    <scope>NUCLEOTIDE SEQUENCE [LARGE SCALE GENOMIC DNA]</scope>
    <source>
        <strain evidence="3 4">13146</strain>
    </source>
</reference>
<evidence type="ECO:0000313" key="4">
    <source>
        <dbReference type="Proteomes" id="UP000198157"/>
    </source>
</evidence>
<sequence length="146" mass="16020">MTERFDMEINGTRYTRLADVPPEYRALLLDVTPGRSAEQPAVPLREILHKAKAQPDRARQQQVLLEELHKVDPERARRMQNKLTERNQRPATGTLEVGNTPTARPREGARLTAGGATVAPGDRGGLGLWVVLAGVVVASLVAWLIG</sequence>
<name>A0A246HLT6_STEMA</name>
<gene>
    <name evidence="3" type="ORF">CEE60_11490</name>
</gene>
<dbReference type="OrthoDB" id="6051799at2"/>
<feature type="transmembrane region" description="Helical" evidence="2">
    <location>
        <begin position="126"/>
        <end position="145"/>
    </location>
</feature>
<comment type="caution">
    <text evidence="3">The sequence shown here is derived from an EMBL/GenBank/DDBJ whole genome shotgun (WGS) entry which is preliminary data.</text>
</comment>
<evidence type="ECO:0000256" key="1">
    <source>
        <dbReference type="SAM" id="MobiDB-lite"/>
    </source>
</evidence>
<organism evidence="3 4">
    <name type="scientific">Stenotrophomonas maltophilia</name>
    <name type="common">Pseudomonas maltophilia</name>
    <name type="synonym">Xanthomonas maltophilia</name>
    <dbReference type="NCBI Taxonomy" id="40324"/>
    <lineage>
        <taxon>Bacteria</taxon>
        <taxon>Pseudomonadati</taxon>
        <taxon>Pseudomonadota</taxon>
        <taxon>Gammaproteobacteria</taxon>
        <taxon>Lysobacterales</taxon>
        <taxon>Lysobacteraceae</taxon>
        <taxon>Stenotrophomonas</taxon>
        <taxon>Stenotrophomonas maltophilia group</taxon>
    </lineage>
</organism>
<dbReference type="Proteomes" id="UP000198157">
    <property type="component" value="Unassembled WGS sequence"/>
</dbReference>
<feature type="compositionally biased region" description="Basic and acidic residues" evidence="1">
    <location>
        <begin position="74"/>
        <end position="88"/>
    </location>
</feature>
<protein>
    <recommendedName>
        <fullName evidence="5">Transmembrane protein</fullName>
    </recommendedName>
</protein>
<accession>A0A246HLT6</accession>
<keyword evidence="2" id="KW-0812">Transmembrane</keyword>
<evidence type="ECO:0000313" key="3">
    <source>
        <dbReference type="EMBL" id="OWQ53084.1"/>
    </source>
</evidence>
<dbReference type="AlphaFoldDB" id="A0A246HLT6"/>
<keyword evidence="2" id="KW-1133">Transmembrane helix</keyword>
<keyword evidence="2" id="KW-0472">Membrane</keyword>
<feature type="region of interest" description="Disordered" evidence="1">
    <location>
        <begin position="74"/>
        <end position="108"/>
    </location>
</feature>
<proteinExistence type="predicted"/>
<evidence type="ECO:0008006" key="5">
    <source>
        <dbReference type="Google" id="ProtNLM"/>
    </source>
</evidence>
<evidence type="ECO:0000256" key="2">
    <source>
        <dbReference type="SAM" id="Phobius"/>
    </source>
</evidence>
<dbReference type="EMBL" id="NIVS01000022">
    <property type="protein sequence ID" value="OWQ53084.1"/>
    <property type="molecule type" value="Genomic_DNA"/>
</dbReference>